<feature type="compositionally biased region" description="Polar residues" evidence="1">
    <location>
        <begin position="475"/>
        <end position="486"/>
    </location>
</feature>
<evidence type="ECO:0000313" key="3">
    <source>
        <dbReference type="Proteomes" id="UP001212152"/>
    </source>
</evidence>
<sequence length="744" mass="79018">MSAASPPPSFSLHAPRADAAVPPRGSTRSGDPQPPPVRPSTRALIGRHSKDRLVSVFLEERRLLVTADKDGIIRWPTLSGLVTIDSAAATQLLAENYAPYAEIQCVLLYRTALGAVLRKIVYSKSQRLISAEAAPLEGSTPGRLRYPFTFNFTTDEFLPPSFCVDATDVHEGLPIGLHWECSACLGRQVAVAGDGMAGLLSMDGAGVISNSDAMAGGGAGGASSSSLAALLSIQRRSAVSLNFVVEHRHTGARAAQLTPALTAAQTLRPSLFSFNRSAQPETAVEASIAGSVPLCTNSGDVPLKVNVRLTKLSKSHKVQRVRLTAKQVVTVRLPSQQQLQYRGKVAILEDLPAPRYDPAHESGFEAVYDLFIGTGLPDRPPKKGKMPAQLLPLDWNQRSKDKQNAHVLPAVEFVASTVPPPAAHTGEDQWEIEVKYVLKVDVTLADLTGTFGSRERDLSVSLPFILTGDHKDEPTSANPITFGSQQVRRDSSTSSTSSTIPLAPDALLPVLGETLDDLEVSLADISILRAQWRVLRQASSNCVGSADHASEVLRILDQLEGQLRVFGDSFASRDGSVRWPKNPVPFNMLVLETELMARAAPNALAEGEEEDEEGEDADEVAQRRRNVHPALVPPAPPRAGAVDVVLACTDTFFAAGKAVVLAWIASRGSAHDDAEAEAFAARIRHVEATAAELRRALGAVVAGKDRDRGGGAREKGAMAGEEDGDGGGGGGFVSGEKHGAVSEG</sequence>
<feature type="compositionally biased region" description="Acidic residues" evidence="1">
    <location>
        <begin position="606"/>
        <end position="619"/>
    </location>
</feature>
<dbReference type="InterPro" id="IPR014752">
    <property type="entry name" value="Arrestin-like_C"/>
</dbReference>
<evidence type="ECO:0000313" key="2">
    <source>
        <dbReference type="EMBL" id="KAJ3171777.1"/>
    </source>
</evidence>
<dbReference type="EMBL" id="JADGJQ010000085">
    <property type="protein sequence ID" value="KAJ3171777.1"/>
    <property type="molecule type" value="Genomic_DNA"/>
</dbReference>
<name>A0AAD5XMS2_9FUNG</name>
<feature type="region of interest" description="Disordered" evidence="1">
    <location>
        <begin position="603"/>
        <end position="622"/>
    </location>
</feature>
<feature type="region of interest" description="Disordered" evidence="1">
    <location>
        <begin position="703"/>
        <end position="744"/>
    </location>
</feature>
<feature type="region of interest" description="Disordered" evidence="1">
    <location>
        <begin position="1"/>
        <end position="44"/>
    </location>
</feature>
<organism evidence="2 3">
    <name type="scientific">Geranomyces variabilis</name>
    <dbReference type="NCBI Taxonomy" id="109894"/>
    <lineage>
        <taxon>Eukaryota</taxon>
        <taxon>Fungi</taxon>
        <taxon>Fungi incertae sedis</taxon>
        <taxon>Chytridiomycota</taxon>
        <taxon>Chytridiomycota incertae sedis</taxon>
        <taxon>Chytridiomycetes</taxon>
        <taxon>Spizellomycetales</taxon>
        <taxon>Powellomycetaceae</taxon>
        <taxon>Geranomyces</taxon>
    </lineage>
</organism>
<dbReference type="Proteomes" id="UP001212152">
    <property type="component" value="Unassembled WGS sequence"/>
</dbReference>
<feature type="compositionally biased region" description="Basic and acidic residues" evidence="1">
    <location>
        <begin position="735"/>
        <end position="744"/>
    </location>
</feature>
<proteinExistence type="predicted"/>
<keyword evidence="3" id="KW-1185">Reference proteome</keyword>
<reference evidence="2" key="1">
    <citation type="submission" date="2020-05" db="EMBL/GenBank/DDBJ databases">
        <title>Phylogenomic resolution of chytrid fungi.</title>
        <authorList>
            <person name="Stajich J.E."/>
            <person name="Amses K."/>
            <person name="Simmons R."/>
            <person name="Seto K."/>
            <person name="Myers J."/>
            <person name="Bonds A."/>
            <person name="Quandt C.A."/>
            <person name="Barry K."/>
            <person name="Liu P."/>
            <person name="Grigoriev I."/>
            <person name="Longcore J.E."/>
            <person name="James T.Y."/>
        </authorList>
    </citation>
    <scope>NUCLEOTIDE SEQUENCE</scope>
    <source>
        <strain evidence="2">JEL0379</strain>
    </source>
</reference>
<evidence type="ECO:0000256" key="1">
    <source>
        <dbReference type="SAM" id="MobiDB-lite"/>
    </source>
</evidence>
<gene>
    <name evidence="2" type="ORF">HDU87_008319</name>
</gene>
<feature type="region of interest" description="Disordered" evidence="1">
    <location>
        <begin position="473"/>
        <end position="498"/>
    </location>
</feature>
<feature type="compositionally biased region" description="Basic and acidic residues" evidence="1">
    <location>
        <begin position="703"/>
        <end position="716"/>
    </location>
</feature>
<dbReference type="AlphaFoldDB" id="A0AAD5XMS2"/>
<comment type="caution">
    <text evidence="2">The sequence shown here is derived from an EMBL/GenBank/DDBJ whole genome shotgun (WGS) entry which is preliminary data.</text>
</comment>
<protein>
    <submittedName>
        <fullName evidence="2">Uncharacterized protein</fullName>
    </submittedName>
</protein>
<accession>A0AAD5XMS2</accession>
<dbReference type="Gene3D" id="2.60.40.640">
    <property type="match status" value="1"/>
</dbReference>